<reference evidence="1 2" key="1">
    <citation type="journal article" date="2019" name="Sci. Rep.">
        <title>Orb-weaving spider Araneus ventricosus genome elucidates the spidroin gene catalogue.</title>
        <authorList>
            <person name="Kono N."/>
            <person name="Nakamura H."/>
            <person name="Ohtoshi R."/>
            <person name="Moran D.A.P."/>
            <person name="Shinohara A."/>
            <person name="Yoshida Y."/>
            <person name="Fujiwara M."/>
            <person name="Mori M."/>
            <person name="Tomita M."/>
            <person name="Arakawa K."/>
        </authorList>
    </citation>
    <scope>NUCLEOTIDE SEQUENCE [LARGE SCALE GENOMIC DNA]</scope>
</reference>
<keyword evidence="2" id="KW-1185">Reference proteome</keyword>
<dbReference type="PANTHER" id="PTHR42648:SF28">
    <property type="entry name" value="TRANSPOSON-ENCODED PROTEIN WITH RIBONUCLEASE H-LIKE AND RETROVIRUS ZINC FINGER-LIKE DOMAINS"/>
    <property type="match status" value="1"/>
</dbReference>
<comment type="caution">
    <text evidence="1">The sequence shown here is derived from an EMBL/GenBank/DDBJ whole genome shotgun (WGS) entry which is preliminary data.</text>
</comment>
<dbReference type="EMBL" id="BGPR01000017">
    <property type="protein sequence ID" value="GBL79063.1"/>
    <property type="molecule type" value="Genomic_DNA"/>
</dbReference>
<organism evidence="1 2">
    <name type="scientific">Araneus ventricosus</name>
    <name type="common">Orbweaver spider</name>
    <name type="synonym">Epeira ventricosa</name>
    <dbReference type="NCBI Taxonomy" id="182803"/>
    <lineage>
        <taxon>Eukaryota</taxon>
        <taxon>Metazoa</taxon>
        <taxon>Ecdysozoa</taxon>
        <taxon>Arthropoda</taxon>
        <taxon>Chelicerata</taxon>
        <taxon>Arachnida</taxon>
        <taxon>Araneae</taxon>
        <taxon>Araneomorphae</taxon>
        <taxon>Entelegynae</taxon>
        <taxon>Araneoidea</taxon>
        <taxon>Araneidae</taxon>
        <taxon>Araneus</taxon>
    </lineage>
</organism>
<evidence type="ECO:0008006" key="3">
    <source>
        <dbReference type="Google" id="ProtNLM"/>
    </source>
</evidence>
<dbReference type="OrthoDB" id="413361at2759"/>
<dbReference type="Proteomes" id="UP000499080">
    <property type="component" value="Unassembled WGS sequence"/>
</dbReference>
<name>A0A4Y2AGX6_ARAVE</name>
<gene>
    <name evidence="1" type="ORF">AVEN_49007_1</name>
</gene>
<protein>
    <recommendedName>
        <fullName evidence="3">Retrovirus-related Pol polyprotein from transposon TNT 1-94</fullName>
    </recommendedName>
</protein>
<evidence type="ECO:0000313" key="1">
    <source>
        <dbReference type="EMBL" id="GBL79063.1"/>
    </source>
</evidence>
<evidence type="ECO:0000313" key="2">
    <source>
        <dbReference type="Proteomes" id="UP000499080"/>
    </source>
</evidence>
<dbReference type="AlphaFoldDB" id="A0A4Y2AGX6"/>
<dbReference type="InterPro" id="IPR039537">
    <property type="entry name" value="Retrotran_Ty1/copia-like"/>
</dbReference>
<accession>A0A4Y2AGX6</accession>
<sequence length="100" mass="11158">MSCPQLFTISLGNPTRNVHGSLKESGLGPKFWAEAVSTAAYLRNKCPFTAIDGDIPERIWSGKEVHINHMRVFGCRTWSHVHSHSIQRKLDPKAGYPEGV</sequence>
<dbReference type="PANTHER" id="PTHR42648">
    <property type="entry name" value="TRANSPOSASE, PUTATIVE-RELATED"/>
    <property type="match status" value="1"/>
</dbReference>
<proteinExistence type="predicted"/>